<evidence type="ECO:0000256" key="7">
    <source>
        <dbReference type="ARBA" id="ARBA00022842"/>
    </source>
</evidence>
<dbReference type="EMBL" id="OZ037953">
    <property type="protein sequence ID" value="CAL1698121.1"/>
    <property type="molecule type" value="Genomic_DNA"/>
</dbReference>
<dbReference type="PANTHER" id="PTHR42648">
    <property type="entry name" value="TRANSPOSASE, PUTATIVE-RELATED"/>
    <property type="match status" value="1"/>
</dbReference>
<feature type="region of interest" description="Disordered" evidence="16">
    <location>
        <begin position="351"/>
        <end position="446"/>
    </location>
</feature>
<organism evidence="18 19">
    <name type="scientific">Somion occarium</name>
    <dbReference type="NCBI Taxonomy" id="3059160"/>
    <lineage>
        <taxon>Eukaryota</taxon>
        <taxon>Fungi</taxon>
        <taxon>Dikarya</taxon>
        <taxon>Basidiomycota</taxon>
        <taxon>Agaricomycotina</taxon>
        <taxon>Agaricomycetes</taxon>
        <taxon>Polyporales</taxon>
        <taxon>Cerrenaceae</taxon>
        <taxon>Somion</taxon>
    </lineage>
</organism>
<keyword evidence="11" id="KW-0239">DNA-directed DNA polymerase</keyword>
<evidence type="ECO:0000256" key="14">
    <source>
        <dbReference type="ARBA" id="ARBA00048173"/>
    </source>
</evidence>
<dbReference type="Gene3D" id="3.30.420.10">
    <property type="entry name" value="Ribonuclease H-like superfamily/Ribonuclease H"/>
    <property type="match status" value="1"/>
</dbReference>
<evidence type="ECO:0000256" key="5">
    <source>
        <dbReference type="ARBA" id="ARBA00022759"/>
    </source>
</evidence>
<dbReference type="SUPFAM" id="SSF53098">
    <property type="entry name" value="Ribonuclease H-like"/>
    <property type="match status" value="1"/>
</dbReference>
<dbReference type="PROSITE" id="PS50994">
    <property type="entry name" value="INTEGRASE"/>
    <property type="match status" value="1"/>
</dbReference>
<dbReference type="PANTHER" id="PTHR42648:SF11">
    <property type="entry name" value="TRANSPOSON TY4-P GAG-POL POLYPROTEIN"/>
    <property type="match status" value="1"/>
</dbReference>
<accession>A0ABP1CR09</accession>
<evidence type="ECO:0000256" key="4">
    <source>
        <dbReference type="ARBA" id="ARBA00022723"/>
    </source>
</evidence>
<dbReference type="Proteomes" id="UP001497453">
    <property type="component" value="Chromosome 10"/>
</dbReference>
<keyword evidence="3" id="KW-0540">Nuclease</keyword>
<dbReference type="Pfam" id="PF25597">
    <property type="entry name" value="SH3_retrovirus"/>
    <property type="match status" value="1"/>
</dbReference>
<evidence type="ECO:0000256" key="10">
    <source>
        <dbReference type="ARBA" id="ARBA00022918"/>
    </source>
</evidence>
<keyword evidence="11" id="KW-0808">Transferase</keyword>
<evidence type="ECO:0000256" key="16">
    <source>
        <dbReference type="SAM" id="MobiDB-lite"/>
    </source>
</evidence>
<dbReference type="Pfam" id="PF07727">
    <property type="entry name" value="RVT_2"/>
    <property type="match status" value="1"/>
</dbReference>
<evidence type="ECO:0000313" key="18">
    <source>
        <dbReference type="EMBL" id="CAL1698121.1"/>
    </source>
</evidence>
<comment type="catalytic activity">
    <reaction evidence="15">
        <text>DNA(n) + a 2'-deoxyribonucleoside 5'-triphosphate = DNA(n+1) + diphosphate</text>
        <dbReference type="Rhea" id="RHEA:22508"/>
        <dbReference type="Rhea" id="RHEA-COMP:17339"/>
        <dbReference type="Rhea" id="RHEA-COMP:17340"/>
        <dbReference type="ChEBI" id="CHEBI:33019"/>
        <dbReference type="ChEBI" id="CHEBI:61560"/>
        <dbReference type="ChEBI" id="CHEBI:173112"/>
        <dbReference type="EC" id="2.7.7.7"/>
    </reaction>
</comment>
<dbReference type="Pfam" id="PF13976">
    <property type="entry name" value="gag_pre-integrs"/>
    <property type="match status" value="1"/>
</dbReference>
<keyword evidence="6" id="KW-0378">Hydrolase</keyword>
<keyword evidence="2" id="KW-0548">Nucleotidyltransferase</keyword>
<evidence type="ECO:0000256" key="11">
    <source>
        <dbReference type="ARBA" id="ARBA00022932"/>
    </source>
</evidence>
<keyword evidence="4" id="KW-0479">Metal-binding</keyword>
<evidence type="ECO:0000256" key="6">
    <source>
        <dbReference type="ARBA" id="ARBA00022801"/>
    </source>
</evidence>
<dbReference type="InterPro" id="IPR039537">
    <property type="entry name" value="Retrotran_Ty1/copia-like"/>
</dbReference>
<evidence type="ECO:0000256" key="1">
    <source>
        <dbReference type="ARBA" id="ARBA00022578"/>
    </source>
</evidence>
<dbReference type="InterPro" id="IPR012337">
    <property type="entry name" value="RNaseH-like_sf"/>
</dbReference>
<evidence type="ECO:0000256" key="8">
    <source>
        <dbReference type="ARBA" id="ARBA00022884"/>
    </source>
</evidence>
<sequence>MTSPSGQLSAIARKKADGLYILDVSIEPSPSALYTRITDDDVTSDDNGDLYAFQTVAKPTSVSKASLETWHHRLGHINYDYVLKMFRNGLAQGMEIVGSTTPKMEVCAPCVKGKQTRTIIPSTSSVKSPHVNYRVHSDNCGPMQTPSHLGHLYFNTHIDAHSHHVHVDLIKAKSETHSCAVNYISHTELVTAQPLVYYRSDGGGKYESAQLTAYFKTKGIHHEKTNAYTPQENGVAECMNRTLVEMARTMLEDAGLPKSLWGDAIQYAAYIINRTPTRSLPNNRTPHEVHTGNIPSVAHLRIFGCKAYAHVPTEKRRKLDSKSFECMFIGFAENQKAYKLLHHPSDRVHTSRDVRFDEGEDSKITRVEIEPEAPTEDNHEKSPKTPASSAHSTCPTVEEVTDESEVNAMLEEVPDDKSEDEVDVPPPLPVQCAPLRRSTRRTKEPIRDDDSHFKVSSYNWTAKKERRWTELSLDQDPVGNSDQQANCMTLTDEPQTYEEAISGPNSQDWLAACAEELKVFVEKELFDEVQRPRNRRVVGCKWVFRHKYGPDGQIERYKARLVAQGFTQIHGVDYNETFAPVTKFNSI</sequence>
<comment type="catalytic activity">
    <reaction evidence="14">
        <text>DNA(n) + a 2'-deoxyribonucleoside 5'-triphosphate = DNA(n+1) + diphosphate</text>
        <dbReference type="Rhea" id="RHEA:22508"/>
        <dbReference type="Rhea" id="RHEA-COMP:17339"/>
        <dbReference type="Rhea" id="RHEA-COMP:17340"/>
        <dbReference type="ChEBI" id="CHEBI:33019"/>
        <dbReference type="ChEBI" id="CHEBI:61560"/>
        <dbReference type="ChEBI" id="CHEBI:173112"/>
        <dbReference type="EC" id="2.7.7.49"/>
    </reaction>
</comment>
<protein>
    <recommendedName>
        <fullName evidence="17">Integrase catalytic domain-containing protein</fullName>
    </recommendedName>
</protein>
<evidence type="ECO:0000256" key="3">
    <source>
        <dbReference type="ARBA" id="ARBA00022722"/>
    </source>
</evidence>
<evidence type="ECO:0000259" key="17">
    <source>
        <dbReference type="PROSITE" id="PS50994"/>
    </source>
</evidence>
<evidence type="ECO:0000256" key="9">
    <source>
        <dbReference type="ARBA" id="ARBA00022908"/>
    </source>
</evidence>
<evidence type="ECO:0000256" key="12">
    <source>
        <dbReference type="ARBA" id="ARBA00023172"/>
    </source>
</evidence>
<keyword evidence="5" id="KW-0255">Endonuclease</keyword>
<dbReference type="InterPro" id="IPR036397">
    <property type="entry name" value="RNaseH_sf"/>
</dbReference>
<keyword evidence="19" id="KW-1185">Reference proteome</keyword>
<reference evidence="19" key="1">
    <citation type="submission" date="2024-04" db="EMBL/GenBank/DDBJ databases">
        <authorList>
            <person name="Shaw F."/>
            <person name="Minotto A."/>
        </authorList>
    </citation>
    <scope>NUCLEOTIDE SEQUENCE [LARGE SCALE GENOMIC DNA]</scope>
</reference>
<keyword evidence="10" id="KW-0695">RNA-directed DNA polymerase</keyword>
<dbReference type="InterPro" id="IPR013103">
    <property type="entry name" value="RVT_2"/>
</dbReference>
<feature type="compositionally biased region" description="Polar residues" evidence="16">
    <location>
        <begin position="385"/>
        <end position="395"/>
    </location>
</feature>
<keyword evidence="8" id="KW-0694">RNA-binding</keyword>
<keyword evidence="9" id="KW-0229">DNA integration</keyword>
<dbReference type="InterPro" id="IPR025724">
    <property type="entry name" value="GAG-pre-integrase_dom"/>
</dbReference>
<dbReference type="InterPro" id="IPR001584">
    <property type="entry name" value="Integrase_cat-core"/>
</dbReference>
<keyword evidence="7" id="KW-0460">Magnesium</keyword>
<dbReference type="InterPro" id="IPR057670">
    <property type="entry name" value="SH3_retrovirus"/>
</dbReference>
<name>A0ABP1CR09_9APHY</name>
<feature type="domain" description="Integrase catalytic" evidence="17">
    <location>
        <begin position="125"/>
        <end position="294"/>
    </location>
</feature>
<keyword evidence="1" id="KW-0815">Transposition</keyword>
<evidence type="ECO:0000256" key="15">
    <source>
        <dbReference type="ARBA" id="ARBA00049244"/>
    </source>
</evidence>
<evidence type="ECO:0000256" key="13">
    <source>
        <dbReference type="ARBA" id="ARBA00023268"/>
    </source>
</evidence>
<proteinExistence type="predicted"/>
<feature type="compositionally biased region" description="Acidic residues" evidence="16">
    <location>
        <begin position="412"/>
        <end position="423"/>
    </location>
</feature>
<gene>
    <name evidence="18" type="ORF">GFSPODELE1_LOCUS2009</name>
</gene>
<keyword evidence="13" id="KW-0511">Multifunctional enzyme</keyword>
<keyword evidence="12" id="KW-0233">DNA recombination</keyword>
<evidence type="ECO:0000313" key="19">
    <source>
        <dbReference type="Proteomes" id="UP001497453"/>
    </source>
</evidence>
<evidence type="ECO:0000256" key="2">
    <source>
        <dbReference type="ARBA" id="ARBA00022695"/>
    </source>
</evidence>
<feature type="compositionally biased region" description="Basic and acidic residues" evidence="16">
    <location>
        <begin position="351"/>
        <end position="369"/>
    </location>
</feature>